<accession>A0A5C7XZT2</accession>
<evidence type="ECO:0000313" key="1">
    <source>
        <dbReference type="EMBL" id="TXI55069.1"/>
    </source>
</evidence>
<protein>
    <submittedName>
        <fullName evidence="1">Uncharacterized protein</fullName>
    </submittedName>
</protein>
<evidence type="ECO:0000313" key="2">
    <source>
        <dbReference type="Proteomes" id="UP000321797"/>
    </source>
</evidence>
<dbReference type="AlphaFoldDB" id="A0A5C7XZT2"/>
<comment type="caution">
    <text evidence="1">The sequence shown here is derived from an EMBL/GenBank/DDBJ whole genome shotgun (WGS) entry which is preliminary data.</text>
</comment>
<gene>
    <name evidence="1" type="ORF">E6Q54_13175</name>
</gene>
<dbReference type="RefSeq" id="WP_276761174.1">
    <property type="nucleotide sequence ID" value="NZ_SSGD01000073.1"/>
</dbReference>
<reference evidence="1 2" key="1">
    <citation type="submission" date="2018-09" db="EMBL/GenBank/DDBJ databases">
        <title>Metagenome Assembled Genomes from an Advanced Water Purification Facility.</title>
        <authorList>
            <person name="Stamps B.W."/>
            <person name="Spear J.R."/>
        </authorList>
    </citation>
    <scope>NUCLEOTIDE SEQUENCE [LARGE SCALE GENOMIC DNA]</scope>
    <source>
        <strain evidence="1">Bin_29_2</strain>
    </source>
</reference>
<dbReference type="EMBL" id="SSGD01000073">
    <property type="protein sequence ID" value="TXI55069.1"/>
    <property type="molecule type" value="Genomic_DNA"/>
</dbReference>
<sequence>MGIELGAATVALSDGEAEWFAAVEILGDGVLKTTQSSGFAHAEYGEGVAETQVRYHSPASWQWAQPESINNGTVWVSDTTQVDAGRTWKQLATCVSREAAYDAIADYLTERYPGNYKDRNVARARDDFDLTSQRPRVEALQNSHGEVRLVAFRWDKMPGGLRHT</sequence>
<dbReference type="Proteomes" id="UP000321797">
    <property type="component" value="Unassembled WGS sequence"/>
</dbReference>
<name>A0A5C7XZT2_9MYCO</name>
<proteinExistence type="predicted"/>
<organism evidence="1 2">
    <name type="scientific">Mycolicibacter arupensis</name>
    <dbReference type="NCBI Taxonomy" id="342002"/>
    <lineage>
        <taxon>Bacteria</taxon>
        <taxon>Bacillati</taxon>
        <taxon>Actinomycetota</taxon>
        <taxon>Actinomycetes</taxon>
        <taxon>Mycobacteriales</taxon>
        <taxon>Mycobacteriaceae</taxon>
        <taxon>Mycolicibacter</taxon>
    </lineage>
</organism>